<keyword evidence="4" id="KW-1185">Reference proteome</keyword>
<dbReference type="SUPFAM" id="SSF56672">
    <property type="entry name" value="DNA/RNA polymerases"/>
    <property type="match status" value="1"/>
</dbReference>
<name>A0A225V663_9STRA</name>
<organism evidence="3 4">
    <name type="scientific">Phytophthora megakarya</name>
    <dbReference type="NCBI Taxonomy" id="4795"/>
    <lineage>
        <taxon>Eukaryota</taxon>
        <taxon>Sar</taxon>
        <taxon>Stramenopiles</taxon>
        <taxon>Oomycota</taxon>
        <taxon>Peronosporomycetes</taxon>
        <taxon>Peronosporales</taxon>
        <taxon>Peronosporaceae</taxon>
        <taxon>Phytophthora</taxon>
    </lineage>
</organism>
<feature type="domain" description="Reverse transcriptase" evidence="2">
    <location>
        <begin position="358"/>
        <end position="539"/>
    </location>
</feature>
<proteinExistence type="predicted"/>
<dbReference type="Gene3D" id="3.10.10.10">
    <property type="entry name" value="HIV Type 1 Reverse Transcriptase, subunit A, domain 1"/>
    <property type="match status" value="1"/>
</dbReference>
<dbReference type="EMBL" id="NBNE01007296">
    <property type="protein sequence ID" value="OWZ00833.1"/>
    <property type="molecule type" value="Genomic_DNA"/>
</dbReference>
<evidence type="ECO:0000313" key="3">
    <source>
        <dbReference type="EMBL" id="OWZ00833.1"/>
    </source>
</evidence>
<dbReference type="PANTHER" id="PTHR33064">
    <property type="entry name" value="POL PROTEIN"/>
    <property type="match status" value="1"/>
</dbReference>
<evidence type="ECO:0000259" key="2">
    <source>
        <dbReference type="PROSITE" id="PS50878"/>
    </source>
</evidence>
<reference evidence="4" key="1">
    <citation type="submission" date="2017-03" db="EMBL/GenBank/DDBJ databases">
        <title>Phytopthora megakarya and P. palmivora, two closely related causual agents of cacao black pod achieved similar genome size and gene model numbers by different mechanisms.</title>
        <authorList>
            <person name="Ali S."/>
            <person name="Shao J."/>
            <person name="Larry D.J."/>
            <person name="Kronmiller B."/>
            <person name="Shen D."/>
            <person name="Strem M.D."/>
            <person name="Melnick R.L."/>
            <person name="Guiltinan M.J."/>
            <person name="Tyler B.M."/>
            <person name="Meinhardt L.W."/>
            <person name="Bailey B.A."/>
        </authorList>
    </citation>
    <scope>NUCLEOTIDE SEQUENCE [LARGE SCALE GENOMIC DNA]</scope>
    <source>
        <strain evidence="4">zdho120</strain>
    </source>
</reference>
<evidence type="ECO:0000256" key="1">
    <source>
        <dbReference type="SAM" id="MobiDB-lite"/>
    </source>
</evidence>
<dbReference type="InterPro" id="IPR043128">
    <property type="entry name" value="Rev_trsase/Diguanyl_cyclase"/>
</dbReference>
<dbReference type="InterPro" id="IPR000477">
    <property type="entry name" value="RT_dom"/>
</dbReference>
<accession>A0A225V663</accession>
<dbReference type="Proteomes" id="UP000198211">
    <property type="component" value="Unassembled WGS sequence"/>
</dbReference>
<dbReference type="InterPro" id="IPR043502">
    <property type="entry name" value="DNA/RNA_pol_sf"/>
</dbReference>
<comment type="caution">
    <text evidence="3">The sequence shown here is derived from an EMBL/GenBank/DDBJ whole genome shotgun (WGS) entry which is preliminary data.</text>
</comment>
<dbReference type="InterPro" id="IPR051320">
    <property type="entry name" value="Viral_Replic_Matur_Polypro"/>
</dbReference>
<sequence length="664" mass="73694">MRVRDTVKPKVLRLLARYVLRKPIEDITDADIMEKVRERTSTLQIGHIPDVQANLRMDMSEKDIDARILKYFVDFEQLVEDHGFETMLGVGSSAEKQDAKIDDVALHGLILQRATAQQHYHLMQLEEKHICGGVHFAQQCPTATDAQKTDAKKRLDEARAKRRKLPGFRSHLDGAGWPDSGADCCLLPEAFLRELQAVDGSVQATKLDHPVRVELAVDLLLGTKAGTVHVRRVNCLILPGTEEEFLIGDDLLKSLGIDVDGMMEQLAGGVPKQEDGDDLDDEPEVGSDESDAVVNSLGTLLLNAERQGFQSSLMPSVRSTVLDYTDRARLGADDPAKVKPYSVKLKPDATPFRTELQKFGLVRLNNANRWACAAVPVRKAGLRDAFRLATDYRPVNRMTVPIAAAVPNLVVVTSRVRGAKAFAKFDLFNGFWQMPSAENSQEIFSIKTDEGVYTPTRVPWGAVDSAMHFQSTMQEGFGDMMNQNLLVYVDDVVLYAPTDEEFLVVLDMFFWQLRECNLKLNVKKSSVYAQAVTWCGKIVDGAGVTHDPARVDALRALPLSTNAGELQHLLCAANWLRESIVEYGRVVAPLQEKFDQVMTGHNRKKRHAVSIEIVWTANLNHTPVLSLGGRAPTELFIGLPCPSPLDTLLLLGQTSLLNELTLLM</sequence>
<dbReference type="PROSITE" id="PS50878">
    <property type="entry name" value="RT_POL"/>
    <property type="match status" value="1"/>
</dbReference>
<dbReference type="Pfam" id="PF00078">
    <property type="entry name" value="RVT_1"/>
    <property type="match status" value="1"/>
</dbReference>
<dbReference type="AlphaFoldDB" id="A0A225V663"/>
<dbReference type="OrthoDB" id="105361at2759"/>
<feature type="compositionally biased region" description="Acidic residues" evidence="1">
    <location>
        <begin position="275"/>
        <end position="289"/>
    </location>
</feature>
<protein>
    <recommendedName>
        <fullName evidence="2">Reverse transcriptase domain-containing protein</fullName>
    </recommendedName>
</protein>
<evidence type="ECO:0000313" key="4">
    <source>
        <dbReference type="Proteomes" id="UP000198211"/>
    </source>
</evidence>
<dbReference type="CDD" id="cd01647">
    <property type="entry name" value="RT_LTR"/>
    <property type="match status" value="1"/>
</dbReference>
<gene>
    <name evidence="3" type="ORF">PHMEG_00027895</name>
</gene>
<feature type="region of interest" description="Disordered" evidence="1">
    <location>
        <begin position="268"/>
        <end position="289"/>
    </location>
</feature>
<dbReference type="Gene3D" id="3.30.70.270">
    <property type="match status" value="1"/>
</dbReference>
<dbReference type="PANTHER" id="PTHR33064:SF37">
    <property type="entry name" value="RIBONUCLEASE H"/>
    <property type="match status" value="1"/>
</dbReference>